<keyword evidence="3" id="KW-1185">Reference proteome</keyword>
<proteinExistence type="predicted"/>
<comment type="caution">
    <text evidence="2">The sequence shown here is derived from an EMBL/GenBank/DDBJ whole genome shotgun (WGS) entry which is preliminary data.</text>
</comment>
<name>A0ABP4QWW1_9ACTN</name>
<dbReference type="RefSeq" id="WP_344109802.1">
    <property type="nucleotide sequence ID" value="NZ_BAAANE010000003.1"/>
</dbReference>
<dbReference type="Pfam" id="PF12680">
    <property type="entry name" value="SnoaL_2"/>
    <property type="match status" value="1"/>
</dbReference>
<organism evidence="2 3">
    <name type="scientific">Kribbella alba</name>
    <dbReference type="NCBI Taxonomy" id="190197"/>
    <lineage>
        <taxon>Bacteria</taxon>
        <taxon>Bacillati</taxon>
        <taxon>Actinomycetota</taxon>
        <taxon>Actinomycetes</taxon>
        <taxon>Propionibacteriales</taxon>
        <taxon>Kribbellaceae</taxon>
        <taxon>Kribbella</taxon>
    </lineage>
</organism>
<protein>
    <recommendedName>
        <fullName evidence="1">SnoaL-like domain-containing protein</fullName>
    </recommendedName>
</protein>
<evidence type="ECO:0000259" key="1">
    <source>
        <dbReference type="Pfam" id="PF12680"/>
    </source>
</evidence>
<dbReference type="Gene3D" id="3.10.450.50">
    <property type="match status" value="1"/>
</dbReference>
<dbReference type="InterPro" id="IPR037401">
    <property type="entry name" value="SnoaL-like"/>
</dbReference>
<reference evidence="3" key="1">
    <citation type="journal article" date="2019" name="Int. J. Syst. Evol. Microbiol.">
        <title>The Global Catalogue of Microorganisms (GCM) 10K type strain sequencing project: providing services to taxonomists for standard genome sequencing and annotation.</title>
        <authorList>
            <consortium name="The Broad Institute Genomics Platform"/>
            <consortium name="The Broad Institute Genome Sequencing Center for Infectious Disease"/>
            <person name="Wu L."/>
            <person name="Ma J."/>
        </authorList>
    </citation>
    <scope>NUCLEOTIDE SEQUENCE [LARGE SCALE GENOMIC DNA]</scope>
    <source>
        <strain evidence="3">JCM 14306</strain>
    </source>
</reference>
<dbReference type="EMBL" id="BAAANE010000003">
    <property type="protein sequence ID" value="GAA1626306.1"/>
    <property type="molecule type" value="Genomic_DNA"/>
</dbReference>
<dbReference type="InterPro" id="IPR032710">
    <property type="entry name" value="NTF2-like_dom_sf"/>
</dbReference>
<dbReference type="SUPFAM" id="SSF54427">
    <property type="entry name" value="NTF2-like"/>
    <property type="match status" value="1"/>
</dbReference>
<dbReference type="Proteomes" id="UP001501319">
    <property type="component" value="Unassembled WGS sequence"/>
</dbReference>
<evidence type="ECO:0000313" key="3">
    <source>
        <dbReference type="Proteomes" id="UP001501319"/>
    </source>
</evidence>
<sequence>MSLEETERTVREYVDVLLGGGDFASFFADDVLWTTMETGDQIHGREAVRDFILGLHTQYFDASPELVNVTLADGVAALEAVFAGTHIAEFAGIPATRAAVRLPYAMSYDISDGKIRALRAYFPITALVQQLRDAAAVHA</sequence>
<feature type="domain" description="SnoaL-like" evidence="1">
    <location>
        <begin position="10"/>
        <end position="116"/>
    </location>
</feature>
<gene>
    <name evidence="2" type="ORF">GCM10009744_12730</name>
</gene>
<accession>A0ABP4QWW1</accession>
<evidence type="ECO:0000313" key="2">
    <source>
        <dbReference type="EMBL" id="GAA1626306.1"/>
    </source>
</evidence>